<evidence type="ECO:0000313" key="3">
    <source>
        <dbReference type="EMBL" id="MFC4244114.1"/>
    </source>
</evidence>
<dbReference type="SUPFAM" id="SSF46785">
    <property type="entry name" value="Winged helix' DNA-binding domain"/>
    <property type="match status" value="1"/>
</dbReference>
<dbReference type="InterPro" id="IPR001387">
    <property type="entry name" value="Cro/C1-type_HTH"/>
</dbReference>
<feature type="domain" description="HTH cro/C1-type" evidence="2">
    <location>
        <begin position="22"/>
        <end position="51"/>
    </location>
</feature>
<dbReference type="Pfam" id="PF13412">
    <property type="entry name" value="HTH_24"/>
    <property type="match status" value="1"/>
</dbReference>
<comment type="caution">
    <text evidence="3">The sequence shown here is derived from an EMBL/GenBank/DDBJ whole genome shotgun (WGS) entry which is preliminary data.</text>
</comment>
<protein>
    <submittedName>
        <fullName evidence="3">ROK family protein</fullName>
    </submittedName>
</protein>
<dbReference type="PROSITE" id="PS01125">
    <property type="entry name" value="ROK"/>
    <property type="match status" value="1"/>
</dbReference>
<dbReference type="SMART" id="SM00419">
    <property type="entry name" value="HTH_CRP"/>
    <property type="match status" value="1"/>
</dbReference>
<dbReference type="InterPro" id="IPR036388">
    <property type="entry name" value="WH-like_DNA-bd_sf"/>
</dbReference>
<dbReference type="PANTHER" id="PTHR18964:SF173">
    <property type="entry name" value="GLUCOKINASE"/>
    <property type="match status" value="1"/>
</dbReference>
<proteinExistence type="inferred from homology"/>
<dbReference type="InterPro" id="IPR049874">
    <property type="entry name" value="ROK_cs"/>
</dbReference>
<comment type="similarity">
    <text evidence="1">Belongs to the ROK (NagC/XylR) family.</text>
</comment>
<dbReference type="Gene3D" id="1.10.10.10">
    <property type="entry name" value="Winged helix-like DNA-binding domain superfamily/Winged helix DNA-binding domain"/>
    <property type="match status" value="1"/>
</dbReference>
<dbReference type="InterPro" id="IPR036390">
    <property type="entry name" value="WH_DNA-bd_sf"/>
</dbReference>
<dbReference type="EMBL" id="JBHSCN010000005">
    <property type="protein sequence ID" value="MFC4244114.1"/>
    <property type="molecule type" value="Genomic_DNA"/>
</dbReference>
<dbReference type="SUPFAM" id="SSF53067">
    <property type="entry name" value="Actin-like ATPase domain"/>
    <property type="match status" value="1"/>
</dbReference>
<accession>A0ABV8Q8J8</accession>
<dbReference type="InterPro" id="IPR000600">
    <property type="entry name" value="ROK"/>
</dbReference>
<gene>
    <name evidence="3" type="ORF">ACFOYW_12085</name>
</gene>
<name>A0ABV8Q8J8_9MICO</name>
<evidence type="ECO:0000259" key="2">
    <source>
        <dbReference type="PROSITE" id="PS50943"/>
    </source>
</evidence>
<keyword evidence="4" id="KW-1185">Reference proteome</keyword>
<dbReference type="RefSeq" id="WP_390229177.1">
    <property type="nucleotide sequence ID" value="NZ_JBHSCN010000005.1"/>
</dbReference>
<dbReference type="Proteomes" id="UP001595900">
    <property type="component" value="Unassembled WGS sequence"/>
</dbReference>
<organism evidence="3 4">
    <name type="scientific">Gryllotalpicola reticulitermitis</name>
    <dbReference type="NCBI Taxonomy" id="1184153"/>
    <lineage>
        <taxon>Bacteria</taxon>
        <taxon>Bacillati</taxon>
        <taxon>Actinomycetota</taxon>
        <taxon>Actinomycetes</taxon>
        <taxon>Micrococcales</taxon>
        <taxon>Microbacteriaceae</taxon>
        <taxon>Gryllotalpicola</taxon>
    </lineage>
</organism>
<dbReference type="Gene3D" id="3.30.420.40">
    <property type="match status" value="2"/>
</dbReference>
<dbReference type="InterPro" id="IPR012318">
    <property type="entry name" value="HTH_CRP"/>
</dbReference>
<dbReference type="PROSITE" id="PS50943">
    <property type="entry name" value="HTH_CROC1"/>
    <property type="match status" value="1"/>
</dbReference>
<dbReference type="Pfam" id="PF00480">
    <property type="entry name" value="ROK"/>
    <property type="match status" value="1"/>
</dbReference>
<evidence type="ECO:0000256" key="1">
    <source>
        <dbReference type="ARBA" id="ARBA00006479"/>
    </source>
</evidence>
<reference evidence="4" key="1">
    <citation type="journal article" date="2019" name="Int. J. Syst. Evol. Microbiol.">
        <title>The Global Catalogue of Microorganisms (GCM) 10K type strain sequencing project: providing services to taxonomists for standard genome sequencing and annotation.</title>
        <authorList>
            <consortium name="The Broad Institute Genomics Platform"/>
            <consortium name="The Broad Institute Genome Sequencing Center for Infectious Disease"/>
            <person name="Wu L."/>
            <person name="Ma J."/>
        </authorList>
    </citation>
    <scope>NUCLEOTIDE SEQUENCE [LARGE SCALE GENOMIC DNA]</scope>
    <source>
        <strain evidence="4">CGMCC 1.10363</strain>
    </source>
</reference>
<evidence type="ECO:0000313" key="4">
    <source>
        <dbReference type="Proteomes" id="UP001595900"/>
    </source>
</evidence>
<dbReference type="PANTHER" id="PTHR18964">
    <property type="entry name" value="ROK (REPRESSOR, ORF, KINASE) FAMILY"/>
    <property type="match status" value="1"/>
</dbReference>
<dbReference type="InterPro" id="IPR043129">
    <property type="entry name" value="ATPase_NBD"/>
</dbReference>
<sequence length="402" mass="42302">MADRRRTPGSQTSLREANRARIVDAVKKHGGLTQVELAGATGLSPATVSNIVKELAGSGVLNTSPSTRSGRRAMHVTLAHKLGLVAGVHFSARHMRIALSDVAGTVVAESHMPLAKDHRADNELDRVMLLLADLLDSVDASMGELLGLGIALPAPYDRRAGIIARRGMMRGWDNVVVREVMERRLHRPVFVDNAANLTALAELRLGAARGRRDAVVLEVGDGIGAGLITGGHLLYGHSGLAGEFGHTVIREDGPVCRCGNRGCLEAIAGGSAILDSLADNRGINKLADVIVAAMDGDAACIRAIGDAGRTIGLAAANLCNLLDPERIVVSGELSRAGELLLGPLRHTVERSVIVGRDAWPDIVQGQLGYRAATMGAVAYAVDRLPLHPELDLESQVAATNLL</sequence>